<dbReference type="RefSeq" id="WP_167484558.1">
    <property type="nucleotide sequence ID" value="NZ_CP046173.1"/>
</dbReference>
<evidence type="ECO:0000313" key="1">
    <source>
        <dbReference type="EMBL" id="QIS17136.1"/>
    </source>
</evidence>
<dbReference type="EMBL" id="CP046173">
    <property type="protein sequence ID" value="QIS17136.1"/>
    <property type="molecule type" value="Genomic_DNA"/>
</dbReference>
<dbReference type="Proteomes" id="UP000500953">
    <property type="component" value="Chromosome"/>
</dbReference>
<sequence length="268" mass="29800">MSKSDIRKPGAIRTCSKTGFALVPSARRTVYRLAKPSFGPLNPILRRVSADDPRTWNRYDVAGQQTVYAASNELGAYGELLAPLKPTLPVPASRYFDDVGDDDELESLIREEWTGAGHRPPRELDFAWLAEHRLYRLTLPTMGWFIDIEAATSLSAIAEYAPTSLVEHGVTEVSVAELRSPDRWLTTTIATRLWPLTLDDGSLAHGIVYGSRHGSEWDCWAIWLRRTRNARTARGLVTTADPGVDIAPPDINPALAATLRTYRLTMKT</sequence>
<reference evidence="1 2" key="1">
    <citation type="journal article" date="2019" name="ACS Chem. Biol.">
        <title>Identification and Mobilization of a Cryptic Antibiotic Biosynthesis Gene Locus from a Human-Pathogenic Nocardia Isolate.</title>
        <authorList>
            <person name="Herisse M."/>
            <person name="Ishida K."/>
            <person name="Porter J.L."/>
            <person name="Howden B."/>
            <person name="Hertweck C."/>
            <person name="Stinear T.P."/>
            <person name="Pidot S.J."/>
        </authorList>
    </citation>
    <scope>NUCLEOTIDE SEQUENCE [LARGE SCALE GENOMIC DNA]</scope>
    <source>
        <strain evidence="1 2">AUSMDU00012715</strain>
    </source>
</reference>
<name>A0A6G9YVV6_9NOCA</name>
<protein>
    <recommendedName>
        <fullName evidence="3">RES domain-containing protein</fullName>
    </recommendedName>
</protein>
<gene>
    <name evidence="1" type="ORF">F6W96_01210</name>
</gene>
<accession>A0A6G9YVV6</accession>
<dbReference type="AlphaFoldDB" id="A0A6G9YVV6"/>
<organism evidence="1 2">
    <name type="scientific">Nocardia terpenica</name>
    <dbReference type="NCBI Taxonomy" id="455432"/>
    <lineage>
        <taxon>Bacteria</taxon>
        <taxon>Bacillati</taxon>
        <taxon>Actinomycetota</taxon>
        <taxon>Actinomycetes</taxon>
        <taxon>Mycobacteriales</taxon>
        <taxon>Nocardiaceae</taxon>
        <taxon>Nocardia</taxon>
    </lineage>
</organism>
<evidence type="ECO:0008006" key="3">
    <source>
        <dbReference type="Google" id="ProtNLM"/>
    </source>
</evidence>
<evidence type="ECO:0000313" key="2">
    <source>
        <dbReference type="Proteomes" id="UP000500953"/>
    </source>
</evidence>
<proteinExistence type="predicted"/>